<dbReference type="InterPro" id="IPR011006">
    <property type="entry name" value="CheY-like_superfamily"/>
</dbReference>
<dbReference type="PATRIC" id="fig|285473.5.peg.5745"/>
<dbReference type="EMBL" id="CP017316">
    <property type="protein sequence ID" value="AOT62551.1"/>
    <property type="molecule type" value="Genomic_DNA"/>
</dbReference>
<dbReference type="Gene3D" id="3.40.50.2300">
    <property type="match status" value="1"/>
</dbReference>
<reference evidence="5 6" key="1">
    <citation type="submission" date="2016-09" db="EMBL/GenBank/DDBJ databases">
        <title>Streptomyces rubrolavendulae MJM4426 Genome sequencing and assembly.</title>
        <authorList>
            <person name="Kim J.-G."/>
        </authorList>
    </citation>
    <scope>NUCLEOTIDE SEQUENCE [LARGE SCALE GENOMIC DNA]</scope>
    <source>
        <strain evidence="5 6">MJM4426</strain>
    </source>
</reference>
<feature type="domain" description="Response regulatory" evidence="4">
    <location>
        <begin position="6"/>
        <end position="123"/>
    </location>
</feature>
<proteinExistence type="predicted"/>
<evidence type="ECO:0000313" key="6">
    <source>
        <dbReference type="Proteomes" id="UP000095349"/>
    </source>
</evidence>
<dbReference type="Proteomes" id="UP000095349">
    <property type="component" value="Chromosome"/>
</dbReference>
<dbReference type="OrthoDB" id="9812260at2"/>
<keyword evidence="6" id="KW-1185">Reference proteome</keyword>
<dbReference type="PANTHER" id="PTHR44591">
    <property type="entry name" value="STRESS RESPONSE REGULATOR PROTEIN 1"/>
    <property type="match status" value="1"/>
</dbReference>
<dbReference type="AlphaFoldDB" id="A0A1D8GAS0"/>
<dbReference type="Pfam" id="PF00072">
    <property type="entry name" value="Response_reg"/>
    <property type="match status" value="1"/>
</dbReference>
<evidence type="ECO:0000313" key="5">
    <source>
        <dbReference type="EMBL" id="AOT62551.1"/>
    </source>
</evidence>
<dbReference type="KEGG" id="srn:A4G23_05449"/>
<gene>
    <name evidence="5" type="primary">pleD_2</name>
    <name evidence="5" type="ORF">A4G23_05449</name>
</gene>
<keyword evidence="1 2" id="KW-0597">Phosphoprotein</keyword>
<dbReference type="InterPro" id="IPR050595">
    <property type="entry name" value="Bact_response_regulator"/>
</dbReference>
<evidence type="ECO:0000256" key="3">
    <source>
        <dbReference type="SAM" id="MobiDB-lite"/>
    </source>
</evidence>
<dbReference type="InterPro" id="IPR001789">
    <property type="entry name" value="Sig_transdc_resp-reg_receiver"/>
</dbReference>
<feature type="region of interest" description="Disordered" evidence="3">
    <location>
        <begin position="138"/>
        <end position="158"/>
    </location>
</feature>
<organism evidence="5 6">
    <name type="scientific">Streptomyces rubrolavendulae</name>
    <dbReference type="NCBI Taxonomy" id="285473"/>
    <lineage>
        <taxon>Bacteria</taxon>
        <taxon>Bacillati</taxon>
        <taxon>Actinomycetota</taxon>
        <taxon>Actinomycetes</taxon>
        <taxon>Kitasatosporales</taxon>
        <taxon>Streptomycetaceae</taxon>
        <taxon>Streptomyces</taxon>
    </lineage>
</organism>
<dbReference type="RefSeq" id="WP_069979324.1">
    <property type="nucleotide sequence ID" value="NZ_CP017316.1"/>
</dbReference>
<dbReference type="STRING" id="285473.A4G23_05449"/>
<accession>A0A1D8GAS0</accession>
<evidence type="ECO:0000256" key="1">
    <source>
        <dbReference type="ARBA" id="ARBA00022553"/>
    </source>
</evidence>
<sequence>MPGGEKVLLVDDHEDNLFALYSALSPLGYPLATATGGDAALKAVLRGGVAVVVLDVVMPGVSGLDVLRYMQRLELTRHIPVILVTGLGVDARLSRAAMRLGAADLLVKPIDPWALCIKVRYLYDFTRRSPLPAPTAVPRAALPAPAAPPAPTAPAPGP</sequence>
<dbReference type="PANTHER" id="PTHR44591:SF3">
    <property type="entry name" value="RESPONSE REGULATORY DOMAIN-CONTAINING PROTEIN"/>
    <property type="match status" value="1"/>
</dbReference>
<protein>
    <submittedName>
        <fullName evidence="5">Response regulator PleD</fullName>
    </submittedName>
</protein>
<dbReference type="SUPFAM" id="SSF52172">
    <property type="entry name" value="CheY-like"/>
    <property type="match status" value="1"/>
</dbReference>
<feature type="compositionally biased region" description="Pro residues" evidence="3">
    <location>
        <begin position="145"/>
        <end position="158"/>
    </location>
</feature>
<name>A0A1D8GAS0_9ACTN</name>
<evidence type="ECO:0000256" key="2">
    <source>
        <dbReference type="PROSITE-ProRule" id="PRU00169"/>
    </source>
</evidence>
<feature type="modified residue" description="4-aspartylphosphate" evidence="2">
    <location>
        <position position="55"/>
    </location>
</feature>
<dbReference type="PROSITE" id="PS50110">
    <property type="entry name" value="RESPONSE_REGULATORY"/>
    <property type="match status" value="1"/>
</dbReference>
<dbReference type="GO" id="GO:0000160">
    <property type="term" value="P:phosphorelay signal transduction system"/>
    <property type="evidence" value="ECO:0007669"/>
    <property type="project" value="InterPro"/>
</dbReference>
<dbReference type="SMART" id="SM00448">
    <property type="entry name" value="REC"/>
    <property type="match status" value="1"/>
</dbReference>
<evidence type="ECO:0000259" key="4">
    <source>
        <dbReference type="PROSITE" id="PS50110"/>
    </source>
</evidence>